<dbReference type="EMBL" id="CP089977">
    <property type="protein sequence ID" value="UXZ04977.1"/>
    <property type="molecule type" value="Genomic_DNA"/>
</dbReference>
<dbReference type="InterPro" id="IPR020549">
    <property type="entry name" value="YbeY_CS"/>
</dbReference>
<evidence type="ECO:0000256" key="2">
    <source>
        <dbReference type="ARBA" id="ARBA00022517"/>
    </source>
</evidence>
<name>A0ABY6F4F6_9GAMM</name>
<keyword evidence="8" id="KW-0963">Cytoplasm</keyword>
<feature type="binding site" evidence="8">
    <location>
        <position position="131"/>
    </location>
    <ligand>
        <name>Zn(2+)</name>
        <dbReference type="ChEBI" id="CHEBI:29105"/>
        <note>catalytic</note>
    </ligand>
</feature>
<dbReference type="InterPro" id="IPR023091">
    <property type="entry name" value="MetalPrtase_cat_dom_sf_prd"/>
</dbReference>
<dbReference type="Proteomes" id="UP001063782">
    <property type="component" value="Chromosome"/>
</dbReference>
<gene>
    <name evidence="8 9" type="primary">ybeY</name>
    <name evidence="9" type="ORF">LU297_00540</name>
</gene>
<keyword evidence="3 8" id="KW-0540">Nuclease</keyword>
<evidence type="ECO:0000313" key="9">
    <source>
        <dbReference type="EMBL" id="UXZ04977.1"/>
    </source>
</evidence>
<keyword evidence="4 8" id="KW-0479">Metal-binding</keyword>
<evidence type="ECO:0000256" key="1">
    <source>
        <dbReference type="ARBA" id="ARBA00010875"/>
    </source>
</evidence>
<feature type="binding site" evidence="8">
    <location>
        <position position="125"/>
    </location>
    <ligand>
        <name>Zn(2+)</name>
        <dbReference type="ChEBI" id="CHEBI:29105"/>
        <note>catalytic</note>
    </ligand>
</feature>
<dbReference type="Pfam" id="PF02130">
    <property type="entry name" value="YbeY"/>
    <property type="match status" value="1"/>
</dbReference>
<organism evidence="9 10">
    <name type="scientific">Moraxella nasicaprae</name>
    <dbReference type="NCBI Taxonomy" id="2904122"/>
    <lineage>
        <taxon>Bacteria</taxon>
        <taxon>Pseudomonadati</taxon>
        <taxon>Pseudomonadota</taxon>
        <taxon>Gammaproteobacteria</taxon>
        <taxon>Moraxellales</taxon>
        <taxon>Moraxellaceae</taxon>
        <taxon>Moraxella</taxon>
    </lineage>
</organism>
<evidence type="ECO:0000256" key="3">
    <source>
        <dbReference type="ARBA" id="ARBA00022722"/>
    </source>
</evidence>
<keyword evidence="10" id="KW-1185">Reference proteome</keyword>
<dbReference type="PANTHER" id="PTHR46986:SF1">
    <property type="entry name" value="ENDORIBONUCLEASE YBEY, CHLOROPLASTIC"/>
    <property type="match status" value="1"/>
</dbReference>
<evidence type="ECO:0000313" key="10">
    <source>
        <dbReference type="Proteomes" id="UP001063782"/>
    </source>
</evidence>
<dbReference type="Gene3D" id="3.40.390.30">
    <property type="entry name" value="Metalloproteases ('zincins'), catalytic domain"/>
    <property type="match status" value="1"/>
</dbReference>
<protein>
    <recommendedName>
        <fullName evidence="8">Endoribonuclease YbeY</fullName>
        <ecNumber evidence="8">3.1.-.-</ecNumber>
    </recommendedName>
</protein>
<keyword evidence="7 8" id="KW-0862">Zinc</keyword>
<dbReference type="SUPFAM" id="SSF55486">
    <property type="entry name" value="Metalloproteases ('zincins'), catalytic domain"/>
    <property type="match status" value="1"/>
</dbReference>
<dbReference type="EC" id="3.1.-.-" evidence="8"/>
<keyword evidence="5 8" id="KW-0255">Endonuclease</keyword>
<dbReference type="NCBIfam" id="TIGR00043">
    <property type="entry name" value="rRNA maturation RNase YbeY"/>
    <property type="match status" value="1"/>
</dbReference>
<comment type="function">
    <text evidence="8">Single strand-specific metallo-endoribonuclease involved in late-stage 70S ribosome quality control and in maturation of the 3' terminus of the 16S rRNA.</text>
</comment>
<evidence type="ECO:0000256" key="6">
    <source>
        <dbReference type="ARBA" id="ARBA00022801"/>
    </source>
</evidence>
<keyword evidence="6 8" id="KW-0378">Hydrolase</keyword>
<comment type="cofactor">
    <cofactor evidence="8">
        <name>Zn(2+)</name>
        <dbReference type="ChEBI" id="CHEBI:29105"/>
    </cofactor>
    <text evidence="8">Binds 1 zinc ion.</text>
</comment>
<feature type="binding site" evidence="8">
    <location>
        <position position="121"/>
    </location>
    <ligand>
        <name>Zn(2+)</name>
        <dbReference type="ChEBI" id="CHEBI:29105"/>
        <note>catalytic</note>
    </ligand>
</feature>
<evidence type="ECO:0000256" key="7">
    <source>
        <dbReference type="ARBA" id="ARBA00022833"/>
    </source>
</evidence>
<dbReference type="PROSITE" id="PS01306">
    <property type="entry name" value="UPF0054"/>
    <property type="match status" value="1"/>
</dbReference>
<reference evidence="9" key="1">
    <citation type="submission" date="2021-12" db="EMBL/GenBank/DDBJ databases">
        <title>taxonomy of Moraxella sp. ZY201224.</title>
        <authorList>
            <person name="Li F."/>
        </authorList>
    </citation>
    <scope>NUCLEOTIDE SEQUENCE</scope>
    <source>
        <strain evidence="9">ZY201224</strain>
    </source>
</reference>
<proteinExistence type="inferred from homology"/>
<keyword evidence="8" id="KW-0698">rRNA processing</keyword>
<keyword evidence="2 8" id="KW-0690">Ribosome biogenesis</keyword>
<comment type="similarity">
    <text evidence="1 8">Belongs to the endoribonuclease YbeY family.</text>
</comment>
<dbReference type="PANTHER" id="PTHR46986">
    <property type="entry name" value="ENDORIBONUCLEASE YBEY, CHLOROPLASTIC"/>
    <property type="match status" value="1"/>
</dbReference>
<dbReference type="InterPro" id="IPR002036">
    <property type="entry name" value="YbeY"/>
</dbReference>
<dbReference type="RefSeq" id="WP_263076478.1">
    <property type="nucleotide sequence ID" value="NZ_CP089977.1"/>
</dbReference>
<dbReference type="HAMAP" id="MF_00009">
    <property type="entry name" value="Endoribonucl_YbeY"/>
    <property type="match status" value="1"/>
</dbReference>
<accession>A0ABY6F4F6</accession>
<evidence type="ECO:0000256" key="8">
    <source>
        <dbReference type="HAMAP-Rule" id="MF_00009"/>
    </source>
</evidence>
<evidence type="ECO:0000256" key="4">
    <source>
        <dbReference type="ARBA" id="ARBA00022723"/>
    </source>
</evidence>
<comment type="subcellular location">
    <subcellularLocation>
        <location evidence="8">Cytoplasm</location>
    </subcellularLocation>
</comment>
<evidence type="ECO:0000256" key="5">
    <source>
        <dbReference type="ARBA" id="ARBA00022759"/>
    </source>
</evidence>
<sequence length="165" mass="18797">MTKNVDLYLQEDIKFAQLPLQTDYLTEVVATTLAHLDFEQDVQIGIACVDKDYSHELNLQYRQKDKPTNVLSFPSDIDDAIIDEMGEYPLGDLVICLEVVLQESLEQNKTPMAHFTHLVVHGVLHLLGYDHEISDADADEMEGLEIDILAKLGIDNPYRDDFMME</sequence>